<accession>A0A2A9EBP9</accession>
<comment type="caution">
    <text evidence="2">The sequence shown here is derived from an EMBL/GenBank/DDBJ whole genome shotgun (WGS) entry which is preliminary data.</text>
</comment>
<dbReference type="Proteomes" id="UP000221394">
    <property type="component" value="Unassembled WGS sequence"/>
</dbReference>
<dbReference type="InterPro" id="IPR000415">
    <property type="entry name" value="Nitroreductase-like"/>
</dbReference>
<evidence type="ECO:0000313" key="2">
    <source>
        <dbReference type="EMBL" id="PFG36314.1"/>
    </source>
</evidence>
<dbReference type="PANTHER" id="PTHR43543:SF1">
    <property type="entry name" value="MALONIC SEMIALDEHYDE REDUCTASE RUTE-RELATED"/>
    <property type="match status" value="1"/>
</dbReference>
<dbReference type="RefSeq" id="WP_098457510.1">
    <property type="nucleotide sequence ID" value="NZ_PDJH01000001.1"/>
</dbReference>
<dbReference type="InterPro" id="IPR029479">
    <property type="entry name" value="Nitroreductase"/>
</dbReference>
<gene>
    <name evidence="2" type="ORF">ATL41_1032</name>
</gene>
<evidence type="ECO:0000313" key="3">
    <source>
        <dbReference type="Proteomes" id="UP000221394"/>
    </source>
</evidence>
<dbReference type="Gene3D" id="3.40.109.10">
    <property type="entry name" value="NADH Oxidase"/>
    <property type="match status" value="1"/>
</dbReference>
<dbReference type="NCBIfam" id="NF003768">
    <property type="entry name" value="PRK05365.1"/>
    <property type="match status" value="1"/>
</dbReference>
<proteinExistence type="predicted"/>
<dbReference type="GO" id="GO:0016491">
    <property type="term" value="F:oxidoreductase activity"/>
    <property type="evidence" value="ECO:0007669"/>
    <property type="project" value="InterPro"/>
</dbReference>
<dbReference type="EMBL" id="PDJH01000001">
    <property type="protein sequence ID" value="PFG36314.1"/>
    <property type="molecule type" value="Genomic_DNA"/>
</dbReference>
<dbReference type="InterPro" id="IPR050461">
    <property type="entry name" value="Nitroreductase_HadB/RutE"/>
</dbReference>
<dbReference type="PANTHER" id="PTHR43543">
    <property type="entry name" value="MALONIC SEMIALDEHYDE REDUCTASE RUTE-RELATED"/>
    <property type="match status" value="1"/>
</dbReference>
<reference evidence="2 3" key="1">
    <citation type="submission" date="2017-10" db="EMBL/GenBank/DDBJ databases">
        <title>Sequencing the genomes of 1000 actinobacteria strains.</title>
        <authorList>
            <person name="Klenk H.-P."/>
        </authorList>
    </citation>
    <scope>NUCLEOTIDE SEQUENCE [LARGE SCALE GENOMIC DNA]</scope>
    <source>
        <strain evidence="2 3">DSM 21574</strain>
    </source>
</reference>
<feature type="domain" description="Nitroreductase" evidence="1">
    <location>
        <begin position="30"/>
        <end position="188"/>
    </location>
</feature>
<dbReference type="OrthoDB" id="9784375at2"/>
<organism evidence="2 3">
    <name type="scientific">Flavimobilis soli</name>
    <dbReference type="NCBI Taxonomy" id="442709"/>
    <lineage>
        <taxon>Bacteria</taxon>
        <taxon>Bacillati</taxon>
        <taxon>Actinomycetota</taxon>
        <taxon>Actinomycetes</taxon>
        <taxon>Micrococcales</taxon>
        <taxon>Jonesiaceae</taxon>
        <taxon>Flavimobilis</taxon>
    </lineage>
</organism>
<protein>
    <submittedName>
        <fullName evidence="2">3-hydroxypropanoate dehydrogenase</fullName>
    </submittedName>
</protein>
<dbReference type="AlphaFoldDB" id="A0A2A9EBP9"/>
<dbReference type="Pfam" id="PF00881">
    <property type="entry name" value="Nitroreductase"/>
    <property type="match status" value="1"/>
</dbReference>
<dbReference type="SUPFAM" id="SSF55469">
    <property type="entry name" value="FMN-dependent nitroreductase-like"/>
    <property type="match status" value="1"/>
</dbReference>
<sequence>MSLDTADTLTDDLVALRSIDDATADLLFREARTVKVFADVPVTDEQVHAAYELAKWGPTALNTSPLRYLVVRSPEARERLVSHLAEGNRAGVLAAPLTLVLAADTEFHTLLPRLAPHAAAIADGLAGQPETREAMARMNATLQAGYLLTALRATGLHVGPMGIADAAGLDADLLAGTGWKSLFIVNLGQPAAEGASYPRADRLSPAEVSTTL</sequence>
<keyword evidence="3" id="KW-1185">Reference proteome</keyword>
<name>A0A2A9EBP9_9MICO</name>
<evidence type="ECO:0000259" key="1">
    <source>
        <dbReference type="Pfam" id="PF00881"/>
    </source>
</evidence>